<gene>
    <name evidence="1" type="ORF">KI659_10570</name>
</gene>
<name>A0AAP2CGU3_9BACT</name>
<dbReference type="SUPFAM" id="SSF54285">
    <property type="entry name" value="MoaD/ThiS"/>
    <property type="match status" value="1"/>
</dbReference>
<keyword evidence="2" id="KW-1185">Reference proteome</keyword>
<dbReference type="EMBL" id="JAHCMY010000005">
    <property type="protein sequence ID" value="MBS9524458.1"/>
    <property type="molecule type" value="Genomic_DNA"/>
</dbReference>
<dbReference type="Pfam" id="PF02597">
    <property type="entry name" value="ThiS"/>
    <property type="match status" value="1"/>
</dbReference>
<dbReference type="InterPro" id="IPR012675">
    <property type="entry name" value="Beta-grasp_dom_sf"/>
</dbReference>
<dbReference type="InterPro" id="IPR003749">
    <property type="entry name" value="ThiS/MoaD-like"/>
</dbReference>
<dbReference type="CDD" id="cd00754">
    <property type="entry name" value="Ubl_MoaD"/>
    <property type="match status" value="1"/>
</dbReference>
<dbReference type="Proteomes" id="UP001319104">
    <property type="component" value="Unassembled WGS sequence"/>
</dbReference>
<reference evidence="1 2" key="1">
    <citation type="submission" date="2021-05" db="EMBL/GenBank/DDBJ databases">
        <authorList>
            <person name="Zhang Z.D."/>
            <person name="Osman G."/>
        </authorList>
    </citation>
    <scope>NUCLEOTIDE SEQUENCE [LARGE SCALE GENOMIC DNA]</scope>
    <source>
        <strain evidence="1 2">KCTC 32217</strain>
    </source>
</reference>
<evidence type="ECO:0000313" key="2">
    <source>
        <dbReference type="Proteomes" id="UP001319104"/>
    </source>
</evidence>
<dbReference type="AlphaFoldDB" id="A0AAP2CGU3"/>
<organism evidence="1 2">
    <name type="scientific">Litoribacter ruber</name>
    <dbReference type="NCBI Taxonomy" id="702568"/>
    <lineage>
        <taxon>Bacteria</taxon>
        <taxon>Pseudomonadati</taxon>
        <taxon>Bacteroidota</taxon>
        <taxon>Cytophagia</taxon>
        <taxon>Cytophagales</taxon>
        <taxon>Cyclobacteriaceae</taxon>
        <taxon>Litoribacter</taxon>
    </lineage>
</organism>
<accession>A0AAP2CGU3</accession>
<proteinExistence type="predicted"/>
<dbReference type="Gene3D" id="3.10.20.30">
    <property type="match status" value="1"/>
</dbReference>
<dbReference type="InterPro" id="IPR016155">
    <property type="entry name" value="Mopterin_synth/thiamin_S_b"/>
</dbReference>
<protein>
    <submittedName>
        <fullName evidence="1">MoaD/ThiS family protein</fullName>
    </submittedName>
</protein>
<comment type="caution">
    <text evidence="1">The sequence shown here is derived from an EMBL/GenBank/DDBJ whole genome shotgun (WGS) entry which is preliminary data.</text>
</comment>
<sequence>MKIMAFGVIAEKLGQAELKIEQPQNISELRETLLNTYPQLASLKFTIALNKQVVSEDKAIGPDDEVALLPPFSGG</sequence>
<evidence type="ECO:0000313" key="1">
    <source>
        <dbReference type="EMBL" id="MBS9524458.1"/>
    </source>
</evidence>